<evidence type="ECO:0008006" key="2">
    <source>
        <dbReference type="Google" id="ProtNLM"/>
    </source>
</evidence>
<dbReference type="Gene3D" id="2.60.40.10">
    <property type="entry name" value="Immunoglobulins"/>
    <property type="match status" value="1"/>
</dbReference>
<dbReference type="InterPro" id="IPR013783">
    <property type="entry name" value="Ig-like_fold"/>
</dbReference>
<protein>
    <recommendedName>
        <fullName evidence="2">Immunoglobulin V-set domain-containing protein</fullName>
    </recommendedName>
</protein>
<dbReference type="GeneTree" id="ENSGT00980000198722"/>
<name>A0A3B4Z490_9TELE</name>
<sequence length="107" mass="12157">QLLHCGLKYVVFHFMLNNNLSNCVYSRVMLWYQQPPGEKAVKLIGHVEYAQINYEESYKKHFNITGDMSVNTEKNGSLFIVDVKASEHSAVSAFNCTKTSFINCVSS</sequence>
<accession>A0A3B4Z490</accession>
<dbReference type="AlphaFoldDB" id="A0A3B4Z490"/>
<dbReference type="InterPro" id="IPR036179">
    <property type="entry name" value="Ig-like_dom_sf"/>
</dbReference>
<reference evidence="1" key="1">
    <citation type="submission" date="2023-09" db="UniProtKB">
        <authorList>
            <consortium name="Ensembl"/>
        </authorList>
    </citation>
    <scope>IDENTIFICATION</scope>
</reference>
<dbReference type="SUPFAM" id="SSF48726">
    <property type="entry name" value="Immunoglobulin"/>
    <property type="match status" value="1"/>
</dbReference>
<proteinExistence type="predicted"/>
<organism evidence="1">
    <name type="scientific">Stegastes partitus</name>
    <name type="common">bicolor damselfish</name>
    <dbReference type="NCBI Taxonomy" id="144197"/>
    <lineage>
        <taxon>Eukaryota</taxon>
        <taxon>Metazoa</taxon>
        <taxon>Chordata</taxon>
        <taxon>Craniata</taxon>
        <taxon>Vertebrata</taxon>
        <taxon>Euteleostomi</taxon>
        <taxon>Actinopterygii</taxon>
        <taxon>Neopterygii</taxon>
        <taxon>Teleostei</taxon>
        <taxon>Neoteleostei</taxon>
        <taxon>Acanthomorphata</taxon>
        <taxon>Ovalentaria</taxon>
        <taxon>Pomacentridae</taxon>
        <taxon>Stegastes</taxon>
    </lineage>
</organism>
<dbReference type="Ensembl" id="ENSSPAT00000003638.1">
    <property type="protein sequence ID" value="ENSSPAP00000003568.1"/>
    <property type="gene ID" value="ENSSPAG00000002751.1"/>
</dbReference>
<evidence type="ECO:0000313" key="1">
    <source>
        <dbReference type="Ensembl" id="ENSSPAP00000003568.1"/>
    </source>
</evidence>